<evidence type="ECO:0000313" key="2">
    <source>
        <dbReference type="EMBL" id="OOF96726.1"/>
    </source>
</evidence>
<evidence type="ECO:0000313" key="3">
    <source>
        <dbReference type="Proteomes" id="UP000188318"/>
    </source>
</evidence>
<feature type="region of interest" description="Disordered" evidence="1">
    <location>
        <begin position="28"/>
        <end position="58"/>
    </location>
</feature>
<dbReference type="EMBL" id="KV907498">
    <property type="protein sequence ID" value="OOF96726.1"/>
    <property type="molecule type" value="Genomic_DNA"/>
</dbReference>
<dbReference type="VEuPathDB" id="FungiDB:ASPCADRAFT_206902"/>
<organism evidence="2 3">
    <name type="scientific">Aspergillus carbonarius (strain ITEM 5010)</name>
    <dbReference type="NCBI Taxonomy" id="602072"/>
    <lineage>
        <taxon>Eukaryota</taxon>
        <taxon>Fungi</taxon>
        <taxon>Dikarya</taxon>
        <taxon>Ascomycota</taxon>
        <taxon>Pezizomycotina</taxon>
        <taxon>Eurotiomycetes</taxon>
        <taxon>Eurotiomycetidae</taxon>
        <taxon>Eurotiales</taxon>
        <taxon>Aspergillaceae</taxon>
        <taxon>Aspergillus</taxon>
        <taxon>Aspergillus subgen. Circumdati</taxon>
    </lineage>
</organism>
<keyword evidence="3" id="KW-1185">Reference proteome</keyword>
<name>A0A1R3RQF7_ASPC5</name>
<reference evidence="3" key="1">
    <citation type="journal article" date="2017" name="Genome Biol.">
        <title>Comparative genomics reveals high biological diversity and specific adaptations in the industrially and medically important fungal genus Aspergillus.</title>
        <authorList>
            <person name="de Vries R.P."/>
            <person name="Riley R."/>
            <person name="Wiebenga A."/>
            <person name="Aguilar-Osorio G."/>
            <person name="Amillis S."/>
            <person name="Uchima C.A."/>
            <person name="Anderluh G."/>
            <person name="Asadollahi M."/>
            <person name="Askin M."/>
            <person name="Barry K."/>
            <person name="Battaglia E."/>
            <person name="Bayram O."/>
            <person name="Benocci T."/>
            <person name="Braus-Stromeyer S.A."/>
            <person name="Caldana C."/>
            <person name="Canovas D."/>
            <person name="Cerqueira G.C."/>
            <person name="Chen F."/>
            <person name="Chen W."/>
            <person name="Choi C."/>
            <person name="Clum A."/>
            <person name="Dos Santos R.A."/>
            <person name="Damasio A.R."/>
            <person name="Diallinas G."/>
            <person name="Emri T."/>
            <person name="Fekete E."/>
            <person name="Flipphi M."/>
            <person name="Freyberg S."/>
            <person name="Gallo A."/>
            <person name="Gournas C."/>
            <person name="Habgood R."/>
            <person name="Hainaut M."/>
            <person name="Harispe M.L."/>
            <person name="Henrissat B."/>
            <person name="Hilden K.S."/>
            <person name="Hope R."/>
            <person name="Hossain A."/>
            <person name="Karabika E."/>
            <person name="Karaffa L."/>
            <person name="Karanyi Z."/>
            <person name="Krasevec N."/>
            <person name="Kuo A."/>
            <person name="Kusch H."/>
            <person name="LaButti K."/>
            <person name="Lagendijk E.L."/>
            <person name="Lapidus A."/>
            <person name="Levasseur A."/>
            <person name="Lindquist E."/>
            <person name="Lipzen A."/>
            <person name="Logrieco A.F."/>
            <person name="MacCabe A."/>
            <person name="Maekelae M.R."/>
            <person name="Malavazi I."/>
            <person name="Melin P."/>
            <person name="Meyer V."/>
            <person name="Mielnichuk N."/>
            <person name="Miskei M."/>
            <person name="Molnar A.P."/>
            <person name="Mule G."/>
            <person name="Ngan C.Y."/>
            <person name="Orejas M."/>
            <person name="Orosz E."/>
            <person name="Ouedraogo J.P."/>
            <person name="Overkamp K.M."/>
            <person name="Park H.-S."/>
            <person name="Perrone G."/>
            <person name="Piumi F."/>
            <person name="Punt P.J."/>
            <person name="Ram A.F."/>
            <person name="Ramon A."/>
            <person name="Rauscher S."/>
            <person name="Record E."/>
            <person name="Riano-Pachon D.M."/>
            <person name="Robert V."/>
            <person name="Roehrig J."/>
            <person name="Ruller R."/>
            <person name="Salamov A."/>
            <person name="Salih N.S."/>
            <person name="Samson R.A."/>
            <person name="Sandor E."/>
            <person name="Sanguinetti M."/>
            <person name="Schuetze T."/>
            <person name="Sepcic K."/>
            <person name="Shelest E."/>
            <person name="Sherlock G."/>
            <person name="Sophianopoulou V."/>
            <person name="Squina F.M."/>
            <person name="Sun H."/>
            <person name="Susca A."/>
            <person name="Todd R.B."/>
            <person name="Tsang A."/>
            <person name="Unkles S.E."/>
            <person name="van de Wiele N."/>
            <person name="van Rossen-Uffink D."/>
            <person name="Oliveira J.V."/>
            <person name="Vesth T.C."/>
            <person name="Visser J."/>
            <person name="Yu J.-H."/>
            <person name="Zhou M."/>
            <person name="Andersen M.R."/>
            <person name="Archer D.B."/>
            <person name="Baker S.E."/>
            <person name="Benoit I."/>
            <person name="Brakhage A.A."/>
            <person name="Braus G.H."/>
            <person name="Fischer R."/>
            <person name="Frisvad J.C."/>
            <person name="Goldman G.H."/>
            <person name="Houbraken J."/>
            <person name="Oakley B."/>
            <person name="Pocsi I."/>
            <person name="Scazzocchio C."/>
            <person name="Seiboth B."/>
            <person name="vanKuyk P.A."/>
            <person name="Wortman J."/>
            <person name="Dyer P.S."/>
            <person name="Grigoriev I.V."/>
        </authorList>
    </citation>
    <scope>NUCLEOTIDE SEQUENCE [LARGE SCALE GENOMIC DNA]</scope>
    <source>
        <strain evidence="3">ITEM 5010</strain>
    </source>
</reference>
<dbReference type="AlphaFoldDB" id="A0A1R3RQF7"/>
<protein>
    <submittedName>
        <fullName evidence="2">Uncharacterized protein</fullName>
    </submittedName>
</protein>
<evidence type="ECO:0000256" key="1">
    <source>
        <dbReference type="SAM" id="MobiDB-lite"/>
    </source>
</evidence>
<accession>A0A1R3RQF7</accession>
<dbReference type="Proteomes" id="UP000188318">
    <property type="component" value="Unassembled WGS sequence"/>
</dbReference>
<sequence length="94" mass="10352">MLWHQVAGNPTISAGCVCQPRSMHIHNHILPRGPKEEGNGHSKRSRYNKETSRNGGHQAALIKSPVLCPPSVDCQVQSRQPTCRCPELVLHQPG</sequence>
<proteinExistence type="predicted"/>
<gene>
    <name evidence="2" type="ORF">ASPCADRAFT_206902</name>
</gene>